<evidence type="ECO:0000313" key="2">
    <source>
        <dbReference type="EMBL" id="EAY22351.1"/>
    </source>
</evidence>
<evidence type="ECO:0000259" key="1">
    <source>
        <dbReference type="PROSITE" id="PS50211"/>
    </source>
</evidence>
<reference evidence="2" key="2">
    <citation type="journal article" date="2007" name="Science">
        <title>Draft genome sequence of the sexually transmitted pathogen Trichomonas vaginalis.</title>
        <authorList>
            <person name="Carlton J.M."/>
            <person name="Hirt R.P."/>
            <person name="Silva J.C."/>
            <person name="Delcher A.L."/>
            <person name="Schatz M."/>
            <person name="Zhao Q."/>
            <person name="Wortman J.R."/>
            <person name="Bidwell S.L."/>
            <person name="Alsmark U.C.M."/>
            <person name="Besteiro S."/>
            <person name="Sicheritz-Ponten T."/>
            <person name="Noel C.J."/>
            <person name="Dacks J.B."/>
            <person name="Foster P.G."/>
            <person name="Simillion C."/>
            <person name="Van de Peer Y."/>
            <person name="Miranda-Saavedra D."/>
            <person name="Barton G.J."/>
            <person name="Westrop G.D."/>
            <person name="Mueller S."/>
            <person name="Dessi D."/>
            <person name="Fiori P.L."/>
            <person name="Ren Q."/>
            <person name="Paulsen I."/>
            <person name="Zhang H."/>
            <person name="Bastida-Corcuera F.D."/>
            <person name="Simoes-Barbosa A."/>
            <person name="Brown M.T."/>
            <person name="Hayes R.D."/>
            <person name="Mukherjee M."/>
            <person name="Okumura C.Y."/>
            <person name="Schneider R."/>
            <person name="Smith A.J."/>
            <person name="Vanacova S."/>
            <person name="Villalvazo M."/>
            <person name="Haas B.J."/>
            <person name="Pertea M."/>
            <person name="Feldblyum T.V."/>
            <person name="Utterback T.R."/>
            <person name="Shu C.L."/>
            <person name="Osoegawa K."/>
            <person name="de Jong P.J."/>
            <person name="Hrdy I."/>
            <person name="Horvathova L."/>
            <person name="Zubacova Z."/>
            <person name="Dolezal P."/>
            <person name="Malik S.B."/>
            <person name="Logsdon J.M. Jr."/>
            <person name="Henze K."/>
            <person name="Gupta A."/>
            <person name="Wang C.C."/>
            <person name="Dunne R.L."/>
            <person name="Upcroft J.A."/>
            <person name="Upcroft P."/>
            <person name="White O."/>
            <person name="Salzberg S.L."/>
            <person name="Tang P."/>
            <person name="Chiu C.-H."/>
            <person name="Lee Y.-S."/>
            <person name="Embley T.M."/>
            <person name="Coombs G.H."/>
            <person name="Mottram J.C."/>
            <person name="Tachezy J."/>
            <person name="Fraser-Liggett C.M."/>
            <person name="Johnson P.J."/>
        </authorList>
    </citation>
    <scope>NUCLEOTIDE SEQUENCE [LARGE SCALE GENOMIC DNA]</scope>
    <source>
        <strain evidence="2">G3</strain>
    </source>
</reference>
<dbReference type="Proteomes" id="UP000001542">
    <property type="component" value="Unassembled WGS sequence"/>
</dbReference>
<accession>A2DB21</accession>
<dbReference type="eggNOG" id="KOG3569">
    <property type="taxonomic scope" value="Eukaryota"/>
</dbReference>
<dbReference type="PANTHER" id="PTHR13196">
    <property type="entry name" value="DENN DOMAIN-CONTAINING"/>
    <property type="match status" value="1"/>
</dbReference>
<evidence type="ECO:0000313" key="3">
    <source>
        <dbReference type="Proteomes" id="UP000001542"/>
    </source>
</evidence>
<dbReference type="AlphaFoldDB" id="A2DB21"/>
<sequence length="470" mass="54215">MFNFFAANDPNYFDYVVRVTQDGNGGYNFDSIYQKSQKVADDLNKQLGNFCFPYKDTPLPASETQTYYFAFTDEKKQYSYCFVHSREENLVRSAFTLVSRYFHPSLFCEIVQSVASYYSKSKSDAESFLNNILHLQLIRRPYDWSFTIKAGLELQNFDHLSPENEIMKLQTFLYSRFAVNDILASIVATMLDARIIILSSNIELLGQTVFSILALLYPLRWQGTFIPLLPSVALTALEAPFGYLIGVHSIMASKLLEESVEKYFVMNVDCHYSVVIGMDDFPAEILDLIDIYSNKIREQIAKYKPIFPMMYIQVLVREFMIQIFSTAYGYPISSPNDLAAGFTRYKENLSEDFPAVISQTQFVDVFIHQCLQDDLEERGNLEEQRSQSMEIIKAFWPDQEVTVAKQEKRRRSNAKKIKSVDTSPAIKTFKTSKAKLVDIHPKASEAPHETRPRLLLNDDMNLFSNEMEKK</sequence>
<dbReference type="InterPro" id="IPR040032">
    <property type="entry name" value="DENND1A/B/C"/>
</dbReference>
<organism evidence="2 3">
    <name type="scientific">Trichomonas vaginalis (strain ATCC PRA-98 / G3)</name>
    <dbReference type="NCBI Taxonomy" id="412133"/>
    <lineage>
        <taxon>Eukaryota</taxon>
        <taxon>Metamonada</taxon>
        <taxon>Parabasalia</taxon>
        <taxon>Trichomonadida</taxon>
        <taxon>Trichomonadidae</taxon>
        <taxon>Trichomonas</taxon>
    </lineage>
</organism>
<dbReference type="Gene3D" id="3.30.450.200">
    <property type="match status" value="1"/>
</dbReference>
<protein>
    <recommendedName>
        <fullName evidence="1">UDENN domain-containing protein</fullName>
    </recommendedName>
</protein>
<dbReference type="EMBL" id="DS113184">
    <property type="protein sequence ID" value="EAY22351.1"/>
    <property type="molecule type" value="Genomic_DNA"/>
</dbReference>
<gene>
    <name evidence="2" type="ORF">TVAG_378300</name>
</gene>
<dbReference type="RefSeq" id="XP_001583337.1">
    <property type="nucleotide sequence ID" value="XM_001583287.1"/>
</dbReference>
<dbReference type="InterPro" id="IPR043153">
    <property type="entry name" value="DENN_C"/>
</dbReference>
<dbReference type="Gene3D" id="3.40.50.11500">
    <property type="match status" value="1"/>
</dbReference>
<dbReference type="InterPro" id="IPR001194">
    <property type="entry name" value="cDENN_dom"/>
</dbReference>
<dbReference type="KEGG" id="tva:5467906"/>
<dbReference type="InParanoid" id="A2DB21"/>
<dbReference type="PROSITE" id="PS50211">
    <property type="entry name" value="DENN"/>
    <property type="match status" value="1"/>
</dbReference>
<dbReference type="VEuPathDB" id="TrichDB:TVAGG3_0518410"/>
<keyword evidence="3" id="KW-1185">Reference proteome</keyword>
<dbReference type="GO" id="GO:0005085">
    <property type="term" value="F:guanyl-nucleotide exchange factor activity"/>
    <property type="evidence" value="ECO:0007669"/>
    <property type="project" value="InterPro"/>
</dbReference>
<reference evidence="2" key="1">
    <citation type="submission" date="2006-10" db="EMBL/GenBank/DDBJ databases">
        <authorList>
            <person name="Amadeo P."/>
            <person name="Zhao Q."/>
            <person name="Wortman J."/>
            <person name="Fraser-Liggett C."/>
            <person name="Carlton J."/>
        </authorList>
    </citation>
    <scope>NUCLEOTIDE SEQUENCE</scope>
    <source>
        <strain evidence="2">G3</strain>
    </source>
</reference>
<dbReference type="InterPro" id="IPR037516">
    <property type="entry name" value="Tripartite_DENN"/>
</dbReference>
<proteinExistence type="predicted"/>
<dbReference type="OrthoDB" id="74314at2759"/>
<dbReference type="VEuPathDB" id="TrichDB:TVAG_378300"/>
<dbReference type="SMR" id="A2DB21"/>
<dbReference type="SMART" id="SM00799">
    <property type="entry name" value="DENN"/>
    <property type="match status" value="1"/>
</dbReference>
<name>A2DB21_TRIV3</name>
<dbReference type="STRING" id="5722.A2DB21"/>
<dbReference type="OMA" id="PENEIMK"/>
<dbReference type="PANTHER" id="PTHR13196:SF14">
    <property type="entry name" value="UDENN DOMAIN-CONTAINING PROTEIN"/>
    <property type="match status" value="1"/>
</dbReference>
<dbReference type="Pfam" id="PF02141">
    <property type="entry name" value="DENN"/>
    <property type="match status" value="1"/>
</dbReference>
<feature type="domain" description="UDENN" evidence="1">
    <location>
        <begin position="14"/>
        <end position="377"/>
    </location>
</feature>